<evidence type="ECO:0000259" key="3">
    <source>
        <dbReference type="Pfam" id="PF02470"/>
    </source>
</evidence>
<keyword evidence="2" id="KW-1133">Transmembrane helix</keyword>
<dbReference type="PRINTS" id="PR01782">
    <property type="entry name" value="MCEVIRFACTOR"/>
</dbReference>
<dbReference type="InterPro" id="IPR005693">
    <property type="entry name" value="Mce"/>
</dbReference>
<dbReference type="InterPro" id="IPR003399">
    <property type="entry name" value="Mce/MlaD"/>
</dbReference>
<name>A0ABP8U116_9ACTN</name>
<reference evidence="6" key="1">
    <citation type="journal article" date="2019" name="Int. J. Syst. Evol. Microbiol.">
        <title>The Global Catalogue of Microorganisms (GCM) 10K type strain sequencing project: providing services to taxonomists for standard genome sequencing and annotation.</title>
        <authorList>
            <consortium name="The Broad Institute Genomics Platform"/>
            <consortium name="The Broad Institute Genome Sequencing Center for Infectious Disease"/>
            <person name="Wu L."/>
            <person name="Ma J."/>
        </authorList>
    </citation>
    <scope>NUCLEOTIDE SEQUENCE [LARGE SCALE GENOMIC DNA]</scope>
    <source>
        <strain evidence="6">JCM 17939</strain>
    </source>
</reference>
<evidence type="ECO:0000313" key="6">
    <source>
        <dbReference type="Proteomes" id="UP001501442"/>
    </source>
</evidence>
<comment type="caution">
    <text evidence="5">The sequence shown here is derived from an EMBL/GenBank/DDBJ whole genome shotgun (WGS) entry which is preliminary data.</text>
</comment>
<organism evidence="5 6">
    <name type="scientific">Actinoallomurus vinaceus</name>
    <dbReference type="NCBI Taxonomy" id="1080074"/>
    <lineage>
        <taxon>Bacteria</taxon>
        <taxon>Bacillati</taxon>
        <taxon>Actinomycetota</taxon>
        <taxon>Actinomycetes</taxon>
        <taxon>Streptosporangiales</taxon>
        <taxon>Thermomonosporaceae</taxon>
        <taxon>Actinoallomurus</taxon>
    </lineage>
</organism>
<proteinExistence type="predicted"/>
<dbReference type="RefSeq" id="WP_345429292.1">
    <property type="nucleotide sequence ID" value="NZ_BAABHK010000001.1"/>
</dbReference>
<protein>
    <submittedName>
        <fullName evidence="5">MCE family protein</fullName>
    </submittedName>
</protein>
<gene>
    <name evidence="5" type="ORF">GCM10023196_008760</name>
</gene>
<accession>A0ABP8U116</accession>
<dbReference type="InterPro" id="IPR052336">
    <property type="entry name" value="MlaD_Phospholipid_Transporter"/>
</dbReference>
<dbReference type="InterPro" id="IPR024516">
    <property type="entry name" value="Mce_C"/>
</dbReference>
<dbReference type="PANTHER" id="PTHR33371">
    <property type="entry name" value="INTERMEMBRANE PHOSPHOLIPID TRANSPORT SYSTEM BINDING PROTEIN MLAD-RELATED"/>
    <property type="match status" value="1"/>
</dbReference>
<dbReference type="Pfam" id="PF11887">
    <property type="entry name" value="Mce4_CUP1"/>
    <property type="match status" value="1"/>
</dbReference>
<feature type="region of interest" description="Disordered" evidence="1">
    <location>
        <begin position="318"/>
        <end position="347"/>
    </location>
</feature>
<feature type="compositionally biased region" description="Polar residues" evidence="1">
    <location>
        <begin position="337"/>
        <end position="347"/>
    </location>
</feature>
<feature type="transmembrane region" description="Helical" evidence="2">
    <location>
        <begin position="12"/>
        <end position="34"/>
    </location>
</feature>
<evidence type="ECO:0000259" key="4">
    <source>
        <dbReference type="Pfam" id="PF11887"/>
    </source>
</evidence>
<keyword evidence="6" id="KW-1185">Reference proteome</keyword>
<dbReference type="Pfam" id="PF02470">
    <property type="entry name" value="MlaD"/>
    <property type="match status" value="1"/>
</dbReference>
<dbReference type="EMBL" id="BAABHK010000001">
    <property type="protein sequence ID" value="GAA4621321.1"/>
    <property type="molecule type" value="Genomic_DNA"/>
</dbReference>
<evidence type="ECO:0000313" key="5">
    <source>
        <dbReference type="EMBL" id="GAA4621321.1"/>
    </source>
</evidence>
<feature type="domain" description="Mammalian cell entry C-terminal" evidence="4">
    <location>
        <begin position="118"/>
        <end position="288"/>
    </location>
</feature>
<dbReference type="NCBIfam" id="TIGR00996">
    <property type="entry name" value="Mtu_fam_mce"/>
    <property type="match status" value="1"/>
</dbReference>
<sequence>MRVSFRDRDPLVMGIVGMSSVAVLVFAAFNLTVFEGGTVYHAAFTEASGLKPNEEVRVAGVKVGKVKSVGLEGDHVKVAFTANRVRFGTQSQVRIKISTLLGAHYLEIVPKGDRHQSTRAEIPTSRTAPSYEVVPALQDLSGQLQKIDVPQLAKALNTLDQTLKYSPDNVRRTLSGLRKISQAISSRDDELGSLLGHTRSLTGLLADRSGDLAQLVSGGGLLLQELNDRRQVITSLLSGTVSLSNQITGAIEENRATLNPAMRQLHNVVNILLRNQGNIDKSLKTLGPFVTVSADATAQGRWFDGYLQNLIPLPVKIGPAQPPINDQKSGTGKRAPSGTSTAGAGRE</sequence>
<keyword evidence="2" id="KW-0472">Membrane</keyword>
<keyword evidence="2" id="KW-0812">Transmembrane</keyword>
<dbReference type="PANTHER" id="PTHR33371:SF18">
    <property type="entry name" value="MCE-FAMILY PROTEIN MCE3C"/>
    <property type="match status" value="1"/>
</dbReference>
<evidence type="ECO:0000256" key="2">
    <source>
        <dbReference type="SAM" id="Phobius"/>
    </source>
</evidence>
<dbReference type="Proteomes" id="UP001501442">
    <property type="component" value="Unassembled WGS sequence"/>
</dbReference>
<evidence type="ECO:0000256" key="1">
    <source>
        <dbReference type="SAM" id="MobiDB-lite"/>
    </source>
</evidence>
<feature type="domain" description="Mce/MlaD" evidence="3">
    <location>
        <begin position="37"/>
        <end position="110"/>
    </location>
</feature>